<dbReference type="SUPFAM" id="SSF50985">
    <property type="entry name" value="RCC1/BLIP-II"/>
    <property type="match status" value="1"/>
</dbReference>
<dbReference type="EMBL" id="CADCUH010000193">
    <property type="protein sequence ID" value="CAA9365734.1"/>
    <property type="molecule type" value="Genomic_DNA"/>
</dbReference>
<evidence type="ECO:0000256" key="3">
    <source>
        <dbReference type="SAM" id="SignalP"/>
    </source>
</evidence>
<feature type="domain" description="Endonuclease/exonuclease/phosphatase" evidence="4">
    <location>
        <begin position="747"/>
        <end position="976"/>
    </location>
</feature>
<evidence type="ECO:0000256" key="1">
    <source>
        <dbReference type="ARBA" id="ARBA00022737"/>
    </source>
</evidence>
<dbReference type="Pfam" id="PF13540">
    <property type="entry name" value="RCC1_2"/>
    <property type="match status" value="2"/>
</dbReference>
<evidence type="ECO:0000256" key="2">
    <source>
        <dbReference type="ARBA" id="ARBA00022801"/>
    </source>
</evidence>
<organism evidence="6">
    <name type="scientific">uncultured Nocardioidaceae bacterium</name>
    <dbReference type="NCBI Taxonomy" id="253824"/>
    <lineage>
        <taxon>Bacteria</taxon>
        <taxon>Bacillati</taxon>
        <taxon>Actinomycetota</taxon>
        <taxon>Actinomycetes</taxon>
        <taxon>Propionibacteriales</taxon>
        <taxon>Nocardioidaceae</taxon>
        <taxon>environmental samples</taxon>
    </lineage>
</organism>
<dbReference type="SMART" id="SM01110">
    <property type="entry name" value="Cutinase"/>
    <property type="match status" value="1"/>
</dbReference>
<feature type="domain" description="RCC1-like" evidence="5">
    <location>
        <begin position="382"/>
        <end position="628"/>
    </location>
</feature>
<accession>A0A6J4MS91</accession>
<gene>
    <name evidence="6" type="ORF">AVDCRST_MAG36-3065</name>
</gene>
<feature type="chain" id="PRO_5026717008" evidence="3">
    <location>
        <begin position="29"/>
        <end position="986"/>
    </location>
</feature>
<dbReference type="PRINTS" id="PR00633">
    <property type="entry name" value="RCCNDNSATION"/>
</dbReference>
<dbReference type="Pfam" id="PF25390">
    <property type="entry name" value="WD40_RLD"/>
    <property type="match status" value="1"/>
</dbReference>
<dbReference type="SUPFAM" id="SSF53474">
    <property type="entry name" value="alpha/beta-Hydrolases"/>
    <property type="match status" value="1"/>
</dbReference>
<dbReference type="PANTHER" id="PTHR22870:SF408">
    <property type="entry name" value="OS09G0560450 PROTEIN"/>
    <property type="match status" value="1"/>
</dbReference>
<evidence type="ECO:0000259" key="5">
    <source>
        <dbReference type="Pfam" id="PF25390"/>
    </source>
</evidence>
<dbReference type="PANTHER" id="PTHR22870">
    <property type="entry name" value="REGULATOR OF CHROMOSOME CONDENSATION"/>
    <property type="match status" value="1"/>
</dbReference>
<reference evidence="6" key="1">
    <citation type="submission" date="2020-02" db="EMBL/GenBank/DDBJ databases">
        <authorList>
            <person name="Meier V. D."/>
        </authorList>
    </citation>
    <scope>NUCLEOTIDE SEQUENCE</scope>
    <source>
        <strain evidence="6">AVDCRST_MAG36</strain>
    </source>
</reference>
<keyword evidence="1" id="KW-0677">Repeat</keyword>
<dbReference type="Gene3D" id="3.60.10.10">
    <property type="entry name" value="Endonuclease/exonuclease/phosphatase"/>
    <property type="match status" value="1"/>
</dbReference>
<sequence>MKLHLVAATTLLAAALGTQPLLTPGAAAAGTASAGTAAAGVSAVAGLRVAPCAEVAVVTVDGSGTGWGDLTAAGPVLSRVGRVVEREVVAAGGTVLQRHLGTDVAEVTTLVPDPSSRRPAADVVSRDRARAWREGTAAARALVHAELTALVQRCTEQVLVLAGRSQGAGVVHKVLRAAEDDASLAGRLAGAVLVSDPNRVSRTAARLYGEPAASSTGAGVLTTLLRAVPDVPTAAQDLTVASVCAAGDLVCDLGPSPVTKALAAHASYDSELGRVAVRAAARQVAERTSAWPRLVPGQEVAADAGEAVRVQLELRVGTAYADHVVVGTTGDLPDGLSLSPAGVLAGTPTAAGTVDLPVRVHGTAPRTTSSTGTVRVTVRAPQKAATLAAGGQSSCGVAADGGAWCVGSNANGQLGDGTNRDRTAPVAVGQGARDWAGIDTSGNTTCGTKTSGDLYCWGANNRGQLGLGGGGQQWSPRLVGDGYASVAVGWMHTCAVRTTGALFCWGEGGRGQLGDGARGTALSPQRVGSAEDWVSVTAGGWHTCAVREDGSAWCWGLNDLGQLGTGTAGWRLQPTPVASARSWVALDATWSSTCGLDTAGRVLCWGLNDQGQLGDGTRSTRDAPVAVSGDRTFTDVAVGDAHACALDRRGAAWCWGRNSYGQLGDGSGTGSTTPVAVAGSGSFTAVDTGWMHSCGLTRSAQLQCWGGNERGQLARGDRQDRPVPPGVTVPAARVLAPRAGSTVVATTFNALGSQHTRPGGGAGTYAPGRIRSEWTADLVRELRSSFVGFQELQVDQYEQLRRALDDRYGFYPGGTAAPRVVWQTVIWDRAQWQYVESRIVDIPFQGKTRPNPMVRLRNTTTGRDVWVLNVHNVSQRIPSRQLERDEAVRIEIREILAERQQGVPVVFLGDMNEREVVFCKVTGQTDLRSVTGGSHTGGECSPPPRMHLDWVFTSPEFQVDDAAFLGTPRVARITDHHVLTSRLTLS</sequence>
<dbReference type="InterPro" id="IPR051210">
    <property type="entry name" value="Ub_ligase/GEF_domain"/>
</dbReference>
<keyword evidence="2" id="KW-0378">Hydrolase</keyword>
<dbReference type="InterPro" id="IPR000408">
    <property type="entry name" value="Reg_chr_condens"/>
</dbReference>
<keyword evidence="3" id="KW-0732">Signal</keyword>
<dbReference type="GO" id="GO:0016787">
    <property type="term" value="F:hydrolase activity"/>
    <property type="evidence" value="ECO:0007669"/>
    <property type="project" value="UniProtKB-KW"/>
</dbReference>
<feature type="signal peptide" evidence="3">
    <location>
        <begin position="1"/>
        <end position="28"/>
    </location>
</feature>
<dbReference type="InterPro" id="IPR005135">
    <property type="entry name" value="Endo/exonuclease/phosphatase"/>
</dbReference>
<dbReference type="Pfam" id="PF01083">
    <property type="entry name" value="Cutinase"/>
    <property type="match status" value="1"/>
</dbReference>
<protein>
    <submittedName>
        <fullName evidence="6">BNR repeat domain protein</fullName>
    </submittedName>
</protein>
<dbReference type="SUPFAM" id="SSF56219">
    <property type="entry name" value="DNase I-like"/>
    <property type="match status" value="1"/>
</dbReference>
<dbReference type="Pfam" id="PF05345">
    <property type="entry name" value="He_PIG"/>
    <property type="match status" value="1"/>
</dbReference>
<dbReference type="Gene3D" id="3.40.50.1820">
    <property type="entry name" value="alpha/beta hydrolase"/>
    <property type="match status" value="1"/>
</dbReference>
<dbReference type="PROSITE" id="PS50012">
    <property type="entry name" value="RCC1_3"/>
    <property type="match status" value="4"/>
</dbReference>
<dbReference type="InterPro" id="IPR036691">
    <property type="entry name" value="Endo/exonu/phosph_ase_sf"/>
</dbReference>
<proteinExistence type="predicted"/>
<name>A0A6J4MS91_9ACTN</name>
<dbReference type="InterPro" id="IPR000675">
    <property type="entry name" value="Cutinase/axe"/>
</dbReference>
<dbReference type="Gene3D" id="2.130.10.30">
    <property type="entry name" value="Regulator of chromosome condensation 1/beta-lactamase-inhibitor protein II"/>
    <property type="match status" value="2"/>
</dbReference>
<dbReference type="InterPro" id="IPR009091">
    <property type="entry name" value="RCC1/BLIP-II"/>
</dbReference>
<dbReference type="AlphaFoldDB" id="A0A6J4MS91"/>
<evidence type="ECO:0000313" key="6">
    <source>
        <dbReference type="EMBL" id="CAA9365734.1"/>
    </source>
</evidence>
<dbReference type="InterPro" id="IPR058923">
    <property type="entry name" value="RCC1-like_dom"/>
</dbReference>
<evidence type="ECO:0000259" key="4">
    <source>
        <dbReference type="Pfam" id="PF03372"/>
    </source>
</evidence>
<dbReference type="Pfam" id="PF03372">
    <property type="entry name" value="Exo_endo_phos"/>
    <property type="match status" value="1"/>
</dbReference>
<dbReference type="InterPro" id="IPR029058">
    <property type="entry name" value="AB_hydrolase_fold"/>
</dbReference>